<protein>
    <submittedName>
        <fullName evidence="2">Uncharacterized protein</fullName>
    </submittedName>
</protein>
<organism evidence="2 3">
    <name type="scientific">Streptomyces polychromogenes</name>
    <dbReference type="NCBI Taxonomy" id="67342"/>
    <lineage>
        <taxon>Bacteria</taxon>
        <taxon>Bacillati</taxon>
        <taxon>Actinomycetota</taxon>
        <taxon>Actinomycetes</taxon>
        <taxon>Kitasatosporales</taxon>
        <taxon>Streptomycetaceae</taxon>
        <taxon>Streptomyces</taxon>
    </lineage>
</organism>
<dbReference type="EMBL" id="BAAABV010000005">
    <property type="protein sequence ID" value="GAA0271687.1"/>
    <property type="molecule type" value="Genomic_DNA"/>
</dbReference>
<comment type="caution">
    <text evidence="2">The sequence shown here is derived from an EMBL/GenBank/DDBJ whole genome shotgun (WGS) entry which is preliminary data.</text>
</comment>
<name>A0ABP3ENR5_9ACTN</name>
<evidence type="ECO:0000256" key="1">
    <source>
        <dbReference type="SAM" id="MobiDB-lite"/>
    </source>
</evidence>
<feature type="region of interest" description="Disordered" evidence="1">
    <location>
        <begin position="107"/>
        <end position="126"/>
    </location>
</feature>
<dbReference type="Proteomes" id="UP001501867">
    <property type="component" value="Unassembled WGS sequence"/>
</dbReference>
<reference evidence="3" key="1">
    <citation type="journal article" date="2019" name="Int. J. Syst. Evol. Microbiol.">
        <title>The Global Catalogue of Microorganisms (GCM) 10K type strain sequencing project: providing services to taxonomists for standard genome sequencing and annotation.</title>
        <authorList>
            <consortium name="The Broad Institute Genomics Platform"/>
            <consortium name="The Broad Institute Genome Sequencing Center for Infectious Disease"/>
            <person name="Wu L."/>
            <person name="Ma J."/>
        </authorList>
    </citation>
    <scope>NUCLEOTIDE SEQUENCE [LARGE SCALE GENOMIC DNA]</scope>
    <source>
        <strain evidence="3">JCM 4505</strain>
    </source>
</reference>
<keyword evidence="3" id="KW-1185">Reference proteome</keyword>
<sequence>MPDVGETDHLLAVVTHFPRLVARNGAVSAWGEGGQVEHHPGMRQHGPLARSARGKQKLSHGGTESQASGGDVVGNVLDGVVDGHARSDQGRRLNGCKADVRFALPGQEKQLGGDGSALSPVIVPPR</sequence>
<evidence type="ECO:0000313" key="3">
    <source>
        <dbReference type="Proteomes" id="UP001501867"/>
    </source>
</evidence>
<feature type="region of interest" description="Disordered" evidence="1">
    <location>
        <begin position="31"/>
        <end position="75"/>
    </location>
</feature>
<accession>A0ABP3ENR5</accession>
<gene>
    <name evidence="2" type="ORF">GCM10010302_06600</name>
</gene>
<proteinExistence type="predicted"/>
<evidence type="ECO:0000313" key="2">
    <source>
        <dbReference type="EMBL" id="GAA0271687.1"/>
    </source>
</evidence>